<dbReference type="InterPro" id="IPR001245">
    <property type="entry name" value="Ser-Thr/Tyr_kinase_cat_dom"/>
</dbReference>
<evidence type="ECO:0000256" key="2">
    <source>
        <dbReference type="ARBA" id="ARBA00022527"/>
    </source>
</evidence>
<dbReference type="Gene3D" id="3.30.200.20">
    <property type="entry name" value="Phosphorylase Kinase, domain 1"/>
    <property type="match status" value="1"/>
</dbReference>
<evidence type="ECO:0000256" key="9">
    <source>
        <dbReference type="SAM" id="MobiDB-lite"/>
    </source>
</evidence>
<feature type="compositionally biased region" description="Polar residues" evidence="9">
    <location>
        <begin position="279"/>
        <end position="294"/>
    </location>
</feature>
<keyword evidence="3" id="KW-0808">Transferase</keyword>
<dbReference type="GO" id="GO:0004674">
    <property type="term" value="F:protein serine/threonine kinase activity"/>
    <property type="evidence" value="ECO:0007669"/>
    <property type="project" value="UniProtKB-KW"/>
</dbReference>
<dbReference type="SUPFAM" id="SSF56112">
    <property type="entry name" value="Protein kinase-like (PK-like)"/>
    <property type="match status" value="1"/>
</dbReference>
<sequence>MMVGSSQQQLLQRKGKAVDEKGAATAAAAEKVVVAVRAATREISTTAIVWALTHVVQPGGSIILLVVIPAHASGRKFWGFPLFAGDCASGHKSSVLDQKYDISEQCNQMMNKLNVYDIEKINVKTKLVSGSPSGAVAAECKRAQASWVVLDKELKHEEKRCVEELQCNIVVMKRSQPKVLRLNLVGSPDKESKSTCTIPPVLDGSTGKTGTDVREARSSTRGPAVTPNSSPDLETPFGSTEVGTSSVSSSDPGTSPFSASETNGSLKKEVQTTKDQIQHSDVNISDSDSESLSPPATFSLQPWMADILQGSASSRSLGKGPRKTRTATADALLEKISKLDLLNEISAMRCRSDLNFRGDVRDAVSLARNAPPGPPPLCSICQHKAPVFGKPPRWFTYAELELATGGFSQANFLAEGGFGSVHRGVLPDGQAIAVKQHKLASSQGDVEFCSEVEVLSCAQHRNVVMLIGFCVEDKRRLLVYEYICNGSLDSHLYGRNRETLEWASRQKIAVGAARGLRYLHEECRVGCIIHRDMRPNNILVTHDFEPLVGDFGLARWQPDGDMGVETRVIGTFGYLAPEYAQSGQITEKADVYSFGVVLVELVTGRKAVDINRPKGQQFLTEWVLRILEGDVVVDSGSVTASSDSGSRSWRMLNEQQHFQEYSSPGQQDSQRAVDGKRSYNALRASWDRDKQSISNRY</sequence>
<evidence type="ECO:0000256" key="5">
    <source>
        <dbReference type="ARBA" id="ARBA00022777"/>
    </source>
</evidence>
<dbReference type="FunFam" id="1.10.510.10:FF:001023">
    <property type="entry name" value="Os07g0541700 protein"/>
    <property type="match status" value="1"/>
</dbReference>
<evidence type="ECO:0000256" key="1">
    <source>
        <dbReference type="ARBA" id="ARBA00012513"/>
    </source>
</evidence>
<dbReference type="PROSITE" id="PS50011">
    <property type="entry name" value="PROTEIN_KINASE_DOM"/>
    <property type="match status" value="1"/>
</dbReference>
<dbReference type="EMBL" id="PQIB02000010">
    <property type="protein sequence ID" value="RLM93480.1"/>
    <property type="molecule type" value="Genomic_DNA"/>
</dbReference>
<feature type="compositionally biased region" description="Basic and acidic residues" evidence="9">
    <location>
        <begin position="266"/>
        <end position="278"/>
    </location>
</feature>
<dbReference type="InterPro" id="IPR008266">
    <property type="entry name" value="Tyr_kinase_AS"/>
</dbReference>
<dbReference type="Proteomes" id="UP000275267">
    <property type="component" value="Unassembled WGS sequence"/>
</dbReference>
<dbReference type="InterPro" id="IPR014729">
    <property type="entry name" value="Rossmann-like_a/b/a_fold"/>
</dbReference>
<dbReference type="GO" id="GO:0005524">
    <property type="term" value="F:ATP binding"/>
    <property type="evidence" value="ECO:0007669"/>
    <property type="project" value="UniProtKB-KW"/>
</dbReference>
<name>A0A3L6R2Z5_PANMI</name>
<protein>
    <recommendedName>
        <fullName evidence="1">non-specific serine/threonine protein kinase</fullName>
        <ecNumber evidence="1">2.7.11.1</ecNumber>
    </recommendedName>
</protein>
<evidence type="ECO:0000256" key="7">
    <source>
        <dbReference type="ARBA" id="ARBA00047899"/>
    </source>
</evidence>
<dbReference type="PANTHER" id="PTHR47989:SF14">
    <property type="entry name" value="INACTIVE PROTEIN KINASE SELMODRAFT_444075"/>
    <property type="match status" value="1"/>
</dbReference>
<dbReference type="OrthoDB" id="1857192at2759"/>
<dbReference type="STRING" id="4540.A0A3L6R2Z5"/>
<evidence type="ECO:0000256" key="3">
    <source>
        <dbReference type="ARBA" id="ARBA00022679"/>
    </source>
</evidence>
<evidence type="ECO:0000256" key="4">
    <source>
        <dbReference type="ARBA" id="ARBA00022741"/>
    </source>
</evidence>
<keyword evidence="2" id="KW-0723">Serine/threonine-protein kinase</keyword>
<keyword evidence="4" id="KW-0547">Nucleotide-binding</keyword>
<dbReference type="AlphaFoldDB" id="A0A3L6R2Z5"/>
<feature type="region of interest" description="Disordered" evidence="9">
    <location>
        <begin position="187"/>
        <end position="294"/>
    </location>
</feature>
<keyword evidence="6" id="KW-0067">ATP-binding</keyword>
<feature type="compositionally biased region" description="Low complexity" evidence="9">
    <location>
        <begin position="237"/>
        <end position="260"/>
    </location>
</feature>
<evidence type="ECO:0000256" key="6">
    <source>
        <dbReference type="ARBA" id="ARBA00022840"/>
    </source>
</evidence>
<dbReference type="Gene3D" id="1.10.510.10">
    <property type="entry name" value="Transferase(Phosphotransferase) domain 1"/>
    <property type="match status" value="1"/>
</dbReference>
<dbReference type="Gene3D" id="3.40.50.620">
    <property type="entry name" value="HUPs"/>
    <property type="match status" value="1"/>
</dbReference>
<dbReference type="PROSITE" id="PS00109">
    <property type="entry name" value="PROTEIN_KINASE_TYR"/>
    <property type="match status" value="1"/>
</dbReference>
<comment type="catalytic activity">
    <reaction evidence="8">
        <text>L-seryl-[protein] + ATP = O-phospho-L-seryl-[protein] + ADP + H(+)</text>
        <dbReference type="Rhea" id="RHEA:17989"/>
        <dbReference type="Rhea" id="RHEA-COMP:9863"/>
        <dbReference type="Rhea" id="RHEA-COMP:11604"/>
        <dbReference type="ChEBI" id="CHEBI:15378"/>
        <dbReference type="ChEBI" id="CHEBI:29999"/>
        <dbReference type="ChEBI" id="CHEBI:30616"/>
        <dbReference type="ChEBI" id="CHEBI:83421"/>
        <dbReference type="ChEBI" id="CHEBI:456216"/>
        <dbReference type="EC" id="2.7.11.1"/>
    </reaction>
</comment>
<comment type="catalytic activity">
    <reaction evidence="7">
        <text>L-threonyl-[protein] + ATP = O-phospho-L-threonyl-[protein] + ADP + H(+)</text>
        <dbReference type="Rhea" id="RHEA:46608"/>
        <dbReference type="Rhea" id="RHEA-COMP:11060"/>
        <dbReference type="Rhea" id="RHEA-COMP:11605"/>
        <dbReference type="ChEBI" id="CHEBI:15378"/>
        <dbReference type="ChEBI" id="CHEBI:30013"/>
        <dbReference type="ChEBI" id="CHEBI:30616"/>
        <dbReference type="ChEBI" id="CHEBI:61977"/>
        <dbReference type="ChEBI" id="CHEBI:456216"/>
        <dbReference type="EC" id="2.7.11.1"/>
    </reaction>
</comment>
<dbReference type="FunFam" id="3.40.50.620:FF:000211">
    <property type="entry name" value="Dual-specific kinase DSK1-like"/>
    <property type="match status" value="1"/>
</dbReference>
<reference evidence="12" key="1">
    <citation type="journal article" date="2019" name="Nat. Commun.">
        <title>The genome of broomcorn millet.</title>
        <authorList>
            <person name="Zou C."/>
            <person name="Miki D."/>
            <person name="Li D."/>
            <person name="Tang Q."/>
            <person name="Xiao L."/>
            <person name="Rajput S."/>
            <person name="Deng P."/>
            <person name="Jia W."/>
            <person name="Huang R."/>
            <person name="Zhang M."/>
            <person name="Sun Y."/>
            <person name="Hu J."/>
            <person name="Fu X."/>
            <person name="Schnable P.S."/>
            <person name="Li F."/>
            <person name="Zhang H."/>
            <person name="Feng B."/>
            <person name="Zhu X."/>
            <person name="Liu R."/>
            <person name="Schnable J.C."/>
            <person name="Zhu J.-K."/>
            <person name="Zhang H."/>
        </authorList>
    </citation>
    <scope>NUCLEOTIDE SEQUENCE [LARGE SCALE GENOMIC DNA]</scope>
</reference>
<dbReference type="FunFam" id="3.30.200.20:FF:000162">
    <property type="entry name" value="Adenine nucleotide alpha hydrolase-like domain kinase"/>
    <property type="match status" value="1"/>
</dbReference>
<dbReference type="PANTHER" id="PTHR47989">
    <property type="entry name" value="OS01G0750732 PROTEIN"/>
    <property type="match status" value="1"/>
</dbReference>
<feature type="domain" description="Protein kinase" evidence="10">
    <location>
        <begin position="407"/>
        <end position="697"/>
    </location>
</feature>
<keyword evidence="12" id="KW-1185">Reference proteome</keyword>
<dbReference type="InterPro" id="IPR011009">
    <property type="entry name" value="Kinase-like_dom_sf"/>
</dbReference>
<evidence type="ECO:0000313" key="12">
    <source>
        <dbReference type="Proteomes" id="UP000275267"/>
    </source>
</evidence>
<proteinExistence type="predicted"/>
<gene>
    <name evidence="11" type="ORF">C2845_PM08G18120</name>
</gene>
<dbReference type="Pfam" id="PF07714">
    <property type="entry name" value="PK_Tyr_Ser-Thr"/>
    <property type="match status" value="1"/>
</dbReference>
<evidence type="ECO:0000313" key="11">
    <source>
        <dbReference type="EMBL" id="RLM93480.1"/>
    </source>
</evidence>
<comment type="caution">
    <text evidence="11">The sequence shown here is derived from an EMBL/GenBank/DDBJ whole genome shotgun (WGS) entry which is preliminary data.</text>
</comment>
<evidence type="ECO:0000259" key="10">
    <source>
        <dbReference type="PROSITE" id="PS50011"/>
    </source>
</evidence>
<keyword evidence="5" id="KW-0418">Kinase</keyword>
<organism evidence="11 12">
    <name type="scientific">Panicum miliaceum</name>
    <name type="common">Proso millet</name>
    <name type="synonym">Broomcorn millet</name>
    <dbReference type="NCBI Taxonomy" id="4540"/>
    <lineage>
        <taxon>Eukaryota</taxon>
        <taxon>Viridiplantae</taxon>
        <taxon>Streptophyta</taxon>
        <taxon>Embryophyta</taxon>
        <taxon>Tracheophyta</taxon>
        <taxon>Spermatophyta</taxon>
        <taxon>Magnoliopsida</taxon>
        <taxon>Liliopsida</taxon>
        <taxon>Poales</taxon>
        <taxon>Poaceae</taxon>
        <taxon>PACMAD clade</taxon>
        <taxon>Panicoideae</taxon>
        <taxon>Panicodae</taxon>
        <taxon>Paniceae</taxon>
        <taxon>Panicinae</taxon>
        <taxon>Panicum</taxon>
        <taxon>Panicum sect. Panicum</taxon>
    </lineage>
</organism>
<dbReference type="InterPro" id="IPR000719">
    <property type="entry name" value="Prot_kinase_dom"/>
</dbReference>
<evidence type="ECO:0000256" key="8">
    <source>
        <dbReference type="ARBA" id="ARBA00048679"/>
    </source>
</evidence>
<dbReference type="EC" id="2.7.11.1" evidence="1"/>
<accession>A0A3L6R2Z5</accession>